<dbReference type="Pfam" id="PF20160">
    <property type="entry name" value="C-JID"/>
    <property type="match status" value="1"/>
</dbReference>
<feature type="domain" description="TIR" evidence="9">
    <location>
        <begin position="1"/>
        <end position="167"/>
    </location>
</feature>
<dbReference type="PROSITE" id="PS50104">
    <property type="entry name" value="TIR"/>
    <property type="match status" value="1"/>
</dbReference>
<dbReference type="PRINTS" id="PR00364">
    <property type="entry name" value="DISEASERSIST"/>
</dbReference>
<dbReference type="Pfam" id="PF23286">
    <property type="entry name" value="LRR_13"/>
    <property type="match status" value="1"/>
</dbReference>
<comment type="catalytic activity">
    <reaction evidence="7">
        <text>NAD(+) + H2O = ADP-D-ribose + nicotinamide + H(+)</text>
        <dbReference type="Rhea" id="RHEA:16301"/>
        <dbReference type="ChEBI" id="CHEBI:15377"/>
        <dbReference type="ChEBI" id="CHEBI:15378"/>
        <dbReference type="ChEBI" id="CHEBI:17154"/>
        <dbReference type="ChEBI" id="CHEBI:57540"/>
        <dbReference type="ChEBI" id="CHEBI:57967"/>
        <dbReference type="EC" id="3.2.2.6"/>
    </reaction>
    <physiologicalReaction direction="left-to-right" evidence="7">
        <dbReference type="Rhea" id="RHEA:16302"/>
    </physiologicalReaction>
</comment>
<dbReference type="InterPro" id="IPR002182">
    <property type="entry name" value="NB-ARC"/>
</dbReference>
<evidence type="ECO:0000256" key="4">
    <source>
        <dbReference type="ARBA" id="ARBA00022801"/>
    </source>
</evidence>
<dbReference type="InterPro" id="IPR035897">
    <property type="entry name" value="Toll_tir_struct_dom_sf"/>
</dbReference>
<dbReference type="EC" id="3.2.2.6" evidence="1"/>
<dbReference type="SUPFAM" id="SSF52540">
    <property type="entry name" value="P-loop containing nucleoside triphosphate hydrolases"/>
    <property type="match status" value="1"/>
</dbReference>
<dbReference type="Pfam" id="PF00931">
    <property type="entry name" value="NB-ARC"/>
    <property type="match status" value="1"/>
</dbReference>
<evidence type="ECO:0000256" key="1">
    <source>
        <dbReference type="ARBA" id="ARBA00011982"/>
    </source>
</evidence>
<evidence type="ECO:0000256" key="8">
    <source>
        <dbReference type="SAM" id="MobiDB-lite"/>
    </source>
</evidence>
<keyword evidence="3" id="KW-0677">Repeat</keyword>
<accession>A0A2N9J9Z4</accession>
<dbReference type="Gene3D" id="3.40.50.300">
    <property type="entry name" value="P-loop containing nucleotide triphosphate hydrolases"/>
    <property type="match status" value="1"/>
</dbReference>
<dbReference type="GO" id="GO:0043531">
    <property type="term" value="F:ADP binding"/>
    <property type="evidence" value="ECO:0007669"/>
    <property type="project" value="InterPro"/>
</dbReference>
<dbReference type="SUPFAM" id="SSF52058">
    <property type="entry name" value="L domain-like"/>
    <property type="match status" value="1"/>
</dbReference>
<dbReference type="Pfam" id="PF01582">
    <property type="entry name" value="TIR"/>
    <property type="match status" value="1"/>
</dbReference>
<organism evidence="10">
    <name type="scientific">Fagus sylvatica</name>
    <name type="common">Beechnut</name>
    <dbReference type="NCBI Taxonomy" id="28930"/>
    <lineage>
        <taxon>Eukaryota</taxon>
        <taxon>Viridiplantae</taxon>
        <taxon>Streptophyta</taxon>
        <taxon>Embryophyta</taxon>
        <taxon>Tracheophyta</taxon>
        <taxon>Spermatophyta</taxon>
        <taxon>Magnoliopsida</taxon>
        <taxon>eudicotyledons</taxon>
        <taxon>Gunneridae</taxon>
        <taxon>Pentapetalae</taxon>
        <taxon>rosids</taxon>
        <taxon>fabids</taxon>
        <taxon>Fagales</taxon>
        <taxon>Fagaceae</taxon>
        <taxon>Fagus</taxon>
    </lineage>
</organism>
<dbReference type="GO" id="GO:0006952">
    <property type="term" value="P:defense response"/>
    <property type="evidence" value="ECO:0007669"/>
    <property type="project" value="InterPro"/>
</dbReference>
<feature type="compositionally biased region" description="Basic and acidic residues" evidence="8">
    <location>
        <begin position="951"/>
        <end position="960"/>
    </location>
</feature>
<name>A0A2N9J9Z4_FAGSY</name>
<dbReference type="PANTHER" id="PTHR11017:SF527">
    <property type="entry name" value="TMV RESISTANCE PROTEIN N-LIKE"/>
    <property type="match status" value="1"/>
</dbReference>
<evidence type="ECO:0000256" key="6">
    <source>
        <dbReference type="ARBA" id="ARBA00023027"/>
    </source>
</evidence>
<evidence type="ECO:0000259" key="9">
    <source>
        <dbReference type="PROSITE" id="PS50104"/>
    </source>
</evidence>
<dbReference type="InterPro" id="IPR011713">
    <property type="entry name" value="Leu-rich_rpt_3"/>
</dbReference>
<reference evidence="10" key="1">
    <citation type="submission" date="2018-02" db="EMBL/GenBank/DDBJ databases">
        <authorList>
            <person name="Cohen D.B."/>
            <person name="Kent A.D."/>
        </authorList>
    </citation>
    <scope>NUCLEOTIDE SEQUENCE</scope>
</reference>
<dbReference type="EMBL" id="OIVN01006469">
    <property type="protein sequence ID" value="SPD33698.1"/>
    <property type="molecule type" value="Genomic_DNA"/>
</dbReference>
<dbReference type="InterPro" id="IPR045344">
    <property type="entry name" value="C-JID"/>
</dbReference>
<feature type="region of interest" description="Disordered" evidence="8">
    <location>
        <begin position="944"/>
        <end position="980"/>
    </location>
</feature>
<dbReference type="InterPro" id="IPR003591">
    <property type="entry name" value="Leu-rich_rpt_typical-subtyp"/>
</dbReference>
<evidence type="ECO:0000256" key="7">
    <source>
        <dbReference type="ARBA" id="ARBA00047304"/>
    </source>
</evidence>
<dbReference type="Pfam" id="PF07725">
    <property type="entry name" value="LRR_3"/>
    <property type="match status" value="1"/>
</dbReference>
<evidence type="ECO:0000313" key="10">
    <source>
        <dbReference type="EMBL" id="SPD33698.1"/>
    </source>
</evidence>
<dbReference type="FunFam" id="3.40.50.10140:FF:000007">
    <property type="entry name" value="Disease resistance protein (TIR-NBS-LRR class)"/>
    <property type="match status" value="1"/>
</dbReference>
<keyword evidence="6" id="KW-0520">NAD</keyword>
<proteinExistence type="predicted"/>
<keyword evidence="5" id="KW-0611">Plant defense</keyword>
<dbReference type="InterPro" id="IPR032675">
    <property type="entry name" value="LRR_dom_sf"/>
</dbReference>
<dbReference type="InterPro" id="IPR058546">
    <property type="entry name" value="RPS4B/Roq1-like_LRR"/>
</dbReference>
<evidence type="ECO:0000256" key="5">
    <source>
        <dbReference type="ARBA" id="ARBA00022821"/>
    </source>
</evidence>
<dbReference type="SMART" id="SM00255">
    <property type="entry name" value="TIR"/>
    <property type="match status" value="1"/>
</dbReference>
<dbReference type="PANTHER" id="PTHR11017">
    <property type="entry name" value="LEUCINE-RICH REPEAT-CONTAINING PROTEIN"/>
    <property type="match status" value="1"/>
</dbReference>
<dbReference type="SMART" id="SM00369">
    <property type="entry name" value="LRR_TYP"/>
    <property type="match status" value="4"/>
</dbReference>
<dbReference type="Gene3D" id="3.80.10.10">
    <property type="entry name" value="Ribonuclease Inhibitor"/>
    <property type="match status" value="2"/>
</dbReference>
<dbReference type="InterPro" id="IPR027417">
    <property type="entry name" value="P-loop_NTPase"/>
</dbReference>
<keyword evidence="2" id="KW-0433">Leucine-rich repeat</keyword>
<evidence type="ECO:0000256" key="2">
    <source>
        <dbReference type="ARBA" id="ARBA00022614"/>
    </source>
</evidence>
<dbReference type="InterPro" id="IPR000157">
    <property type="entry name" value="TIR_dom"/>
</dbReference>
<dbReference type="GO" id="GO:0007165">
    <property type="term" value="P:signal transduction"/>
    <property type="evidence" value="ECO:0007669"/>
    <property type="project" value="InterPro"/>
</dbReference>
<dbReference type="SUPFAM" id="SSF52200">
    <property type="entry name" value="Toll/Interleukin receptor TIR domain"/>
    <property type="match status" value="1"/>
</dbReference>
<dbReference type="GO" id="GO:0061809">
    <property type="term" value="F:NAD+ nucleosidase activity, cyclic ADP-ribose generating"/>
    <property type="evidence" value="ECO:0007669"/>
    <property type="project" value="UniProtKB-EC"/>
</dbReference>
<dbReference type="InterPro" id="IPR044974">
    <property type="entry name" value="Disease_R_plants"/>
</dbReference>
<gene>
    <name evidence="10" type="ORF">FSB_LOCUS61580</name>
</gene>
<sequence length="1013" mass="115302">MLHLLPPKAKGEDTRTKFTDHLYAALKQKGISTFRDDEKLKQGTFIAPELFKAIQESSFAVVVLSSDYASSRWCLIELAKIVDCMEKTGLIVLPVFHYVDPSDVRNQRGTFAEAFAKHEERFKDSIEDVFTWRAALTKVADLAGWDLKDKHESKVIEEMVRKILGRLNSTFSIVHKDLVGIESRLEEMVNLLGIGLNDVRFVGICGMGGMGKTTLARIIYNKFHYCFEGSSFLANVREESGKHGLVPLQKQLLSDILIERNIDFLDVQWGINVIGKRLCHKRVLVILDDVDQLDQLEALVGERNWKLNDDEALQFFSLKAFKKDYPSEGYKEIVRCESPEEPGRRSRLWLTEDVIHVLKCNTGKDLVKNIFLDSPPRKEEHLNAEAFSKMKNLRLLKINNVHLPRGLNFLSSELRFIHWDGYPLEFMPTSFEPEKLVELIMPCSLIKQLWKGIKSLERLKLIDLHGSWNLIETPDFSEVPNLEQLILQHCTRLSTIHASLGALKWLKLLDLNGCKCLKSLPHKISLESLKVFILSGCSKLKKFPEIVGNMSSLLELYLDGTAIEELPLSAERLTGLIKLDLSGSAIREWSSTFPLKNLEILSLFGCEGLLSKSSNRFLNFPLMRRRSSCPMFMLERSLSGLLSLTQLDLSYCNLQAIPDVLGCLSSLKELYLMGNNFDGLPKSIIRLSKLEYLFLNGCTGLRSLPELPINIGFILAEGCTSLETIPLRPEDSFKPYFSLFNCVKLIDNQGYDDMLLTMLRRYFQSNFKGSLGYDMIIPGSEIPKWFSYHSEGASVNLQVPSYLCNKLMGIVMCVVFVLCEHHPFDQIDSANWGFARITHQLTCSIKVNGYEQSNNINYCFSEQFGKIESNHLWLSYVRPPFFDQVEELSQIDANGFNQIEFEFDTFGPGLEIKKCGVHLVFKQDIEDCNQTMAQCCSSITPYEDDFDDSEKDTKIKRNCDDYDGAGPSEEGSSNDLPHPKRIRLPNIIDRFLPRMENLIGNLSTQDDSDDEKS</sequence>
<dbReference type="Gene3D" id="3.40.50.10140">
    <property type="entry name" value="Toll/interleukin-1 receptor homology (TIR) domain"/>
    <property type="match status" value="1"/>
</dbReference>
<keyword evidence="4" id="KW-0378">Hydrolase</keyword>
<protein>
    <recommendedName>
        <fullName evidence="1">ADP-ribosyl cyclase/cyclic ADP-ribose hydrolase</fullName>
        <ecNumber evidence="1">3.2.2.6</ecNumber>
    </recommendedName>
</protein>
<dbReference type="AlphaFoldDB" id="A0A2N9J9Z4"/>
<evidence type="ECO:0000256" key="3">
    <source>
        <dbReference type="ARBA" id="ARBA00022737"/>
    </source>
</evidence>